<reference evidence="4 5" key="1">
    <citation type="submission" date="2021-01" db="EMBL/GenBank/DDBJ databases">
        <title>Brevundimonas vitis sp. nov., an bacterium isolated from grape (Vitis vinifera).</title>
        <authorList>
            <person name="Jiang L."/>
            <person name="Lee J."/>
        </authorList>
    </citation>
    <scope>NUCLEOTIDE SEQUENCE [LARGE SCALE GENOMIC DNA]</scope>
    <source>
        <strain evidence="4 5">GRTSA-9</strain>
    </source>
</reference>
<dbReference type="InterPro" id="IPR008979">
    <property type="entry name" value="Galactose-bd-like_sf"/>
</dbReference>
<dbReference type="RefSeq" id="WP_201103170.1">
    <property type="nucleotide sequence ID" value="NZ_CP067977.1"/>
</dbReference>
<dbReference type="InterPro" id="IPR013783">
    <property type="entry name" value="Ig-like_fold"/>
</dbReference>
<dbReference type="Proteomes" id="UP000595448">
    <property type="component" value="Chromosome"/>
</dbReference>
<keyword evidence="2" id="KW-0732">Signal</keyword>
<name>A0ABX7BNJ6_9CAUL</name>
<dbReference type="InterPro" id="IPR036514">
    <property type="entry name" value="SGNH_hydro_sf"/>
</dbReference>
<feature type="chain" id="PRO_5047466909" evidence="2">
    <location>
        <begin position="20"/>
        <end position="653"/>
    </location>
</feature>
<proteinExistence type="predicted"/>
<evidence type="ECO:0000256" key="1">
    <source>
        <dbReference type="ARBA" id="ARBA00022801"/>
    </source>
</evidence>
<dbReference type="Gene3D" id="3.40.50.1110">
    <property type="entry name" value="SGNH hydrolase"/>
    <property type="match status" value="2"/>
</dbReference>
<keyword evidence="5" id="KW-1185">Reference proteome</keyword>
<dbReference type="Pfam" id="PF03629">
    <property type="entry name" value="SASA"/>
    <property type="match status" value="2"/>
</dbReference>
<feature type="domain" description="Sialate O-acetylesterase" evidence="3">
    <location>
        <begin position="425"/>
        <end position="536"/>
    </location>
</feature>
<protein>
    <submittedName>
        <fullName evidence="4">Sialate O-acetylesterase</fullName>
    </submittedName>
</protein>
<gene>
    <name evidence="4" type="ORF">JIP62_01320</name>
</gene>
<dbReference type="SUPFAM" id="SSF52266">
    <property type="entry name" value="SGNH hydrolase"/>
    <property type="match status" value="1"/>
</dbReference>
<accession>A0ABX7BNJ6</accession>
<evidence type="ECO:0000259" key="3">
    <source>
        <dbReference type="Pfam" id="PF03629"/>
    </source>
</evidence>
<evidence type="ECO:0000313" key="4">
    <source>
        <dbReference type="EMBL" id="QQQ18816.1"/>
    </source>
</evidence>
<feature type="domain" description="Sialate O-acetylesterase" evidence="3">
    <location>
        <begin position="111"/>
        <end position="215"/>
    </location>
</feature>
<sequence>MRLSHLFALSVLTSVPAGGALAQSAAPSLALDPMFQDGAVIQRDRPVPVWGMAAPGATVQATLAGQSASALSGADGRWRTTLPAMPAGRGHTLSVRVQDGAEATVSNLASGDVFLCSGQSNMEFEVRQVTNADTEIAQANDQDLRLLLVARSSLPGPSAQVARVGSWASTTPQSVRSFSAACYFMGRELRRAHPDVPVGLIAASWGGSIIEDWLDEPSLRGLGGREVALDALAVYARDPVEGQRQWRDVSSRWWRDNDPGLGQGWNDAAFDDRAWPTMPTEGFWEATVPQLATFDGTVWVRTHVTLTRAQARQAATLSLGPIDDADSTWVNGRFVGDSQGWDTPRSYRIAPGGLKAGDNVIAIGMLDTGGGGGAWGPAADKALVLEDGTRIPLNQGWRYQVAAPLWELVNLPRTPWIGGSGLTTLYNGMISPLGPWGLAGVAWYQGESNVSAPEEYAVLLPALMANWRARFERADLPFLIVQLADFGLRRGSPGPSAWARLREVQRQVVNADPRAGLAVAIDIGDRYDIHPTNKQQVGRRLGLEARRLVHGDTVAVSPQPVSAQRDGEAIRIAYPANTALWIQEGGSVTGLQLCDAQDGCVWAEGRLAPGGIQVTSPAAATAALVRYCWADSPICNLYGPDDLPATPFELAID</sequence>
<keyword evidence="1" id="KW-0378">Hydrolase</keyword>
<evidence type="ECO:0000313" key="5">
    <source>
        <dbReference type="Proteomes" id="UP000595448"/>
    </source>
</evidence>
<dbReference type="InterPro" id="IPR005181">
    <property type="entry name" value="SASA"/>
</dbReference>
<dbReference type="PANTHER" id="PTHR22901:SF0">
    <property type="entry name" value="SIALATE O-ACETYLESTERASE"/>
    <property type="match status" value="1"/>
</dbReference>
<dbReference type="Gene3D" id="2.60.40.10">
    <property type="entry name" value="Immunoglobulins"/>
    <property type="match status" value="1"/>
</dbReference>
<organism evidence="4 5">
    <name type="scientific">Brevundimonas vitisensis</name>
    <dbReference type="NCBI Taxonomy" id="2800818"/>
    <lineage>
        <taxon>Bacteria</taxon>
        <taxon>Pseudomonadati</taxon>
        <taxon>Pseudomonadota</taxon>
        <taxon>Alphaproteobacteria</taxon>
        <taxon>Caulobacterales</taxon>
        <taxon>Caulobacteraceae</taxon>
        <taxon>Brevundimonas</taxon>
    </lineage>
</organism>
<feature type="signal peptide" evidence="2">
    <location>
        <begin position="1"/>
        <end position="19"/>
    </location>
</feature>
<dbReference type="InterPro" id="IPR039329">
    <property type="entry name" value="SIAE"/>
</dbReference>
<dbReference type="EMBL" id="CP067977">
    <property type="protein sequence ID" value="QQQ18816.1"/>
    <property type="molecule type" value="Genomic_DNA"/>
</dbReference>
<dbReference type="PANTHER" id="PTHR22901">
    <property type="entry name" value="SIALATE O-ACETYLESTERASE"/>
    <property type="match status" value="1"/>
</dbReference>
<dbReference type="SUPFAM" id="SSF49785">
    <property type="entry name" value="Galactose-binding domain-like"/>
    <property type="match status" value="1"/>
</dbReference>
<evidence type="ECO:0000256" key="2">
    <source>
        <dbReference type="SAM" id="SignalP"/>
    </source>
</evidence>